<evidence type="ECO:0000256" key="10">
    <source>
        <dbReference type="PROSITE-ProRule" id="PRU00228"/>
    </source>
</evidence>
<dbReference type="EC" id="1.8.1.8" evidence="1"/>
<evidence type="ECO:0000256" key="7">
    <source>
        <dbReference type="ARBA" id="ARBA00023027"/>
    </source>
</evidence>
<evidence type="ECO:0000256" key="4">
    <source>
        <dbReference type="ARBA" id="ARBA00022771"/>
    </source>
</evidence>
<dbReference type="InterPro" id="IPR052259">
    <property type="entry name" value="Nucleoredoxin-like"/>
</dbReference>
<evidence type="ECO:0000256" key="3">
    <source>
        <dbReference type="ARBA" id="ARBA00022737"/>
    </source>
</evidence>
<dbReference type="SUPFAM" id="SSF52833">
    <property type="entry name" value="Thioredoxin-like"/>
    <property type="match status" value="1"/>
</dbReference>
<gene>
    <name evidence="13" type="ORF">OTI717_LOCUS26202</name>
    <name evidence="12" type="ORF">RFH988_LOCUS32024</name>
</gene>
<dbReference type="OrthoDB" id="409136at2759"/>
<evidence type="ECO:0000313" key="14">
    <source>
        <dbReference type="Proteomes" id="UP000663882"/>
    </source>
</evidence>
<keyword evidence="5" id="KW-0862">Zinc</keyword>
<keyword evidence="6" id="KW-0560">Oxidoreductase</keyword>
<dbReference type="Gene3D" id="3.30.60.90">
    <property type="match status" value="1"/>
</dbReference>
<proteinExistence type="predicted"/>
<evidence type="ECO:0000256" key="8">
    <source>
        <dbReference type="ARBA" id="ARBA00047388"/>
    </source>
</evidence>
<dbReference type="PANTHER" id="PTHR13871:SF96">
    <property type="entry name" value="THIOREDOXIN DOMAIN-CONTAINING PROTEIN"/>
    <property type="match status" value="1"/>
</dbReference>
<evidence type="ECO:0000256" key="2">
    <source>
        <dbReference type="ARBA" id="ARBA00022723"/>
    </source>
</evidence>
<dbReference type="Gene3D" id="3.40.30.10">
    <property type="entry name" value="Glutaredoxin"/>
    <property type="match status" value="2"/>
</dbReference>
<evidence type="ECO:0000313" key="13">
    <source>
        <dbReference type="EMBL" id="CAF3947518.1"/>
    </source>
</evidence>
<dbReference type="Proteomes" id="UP000663823">
    <property type="component" value="Unassembled WGS sequence"/>
</dbReference>
<comment type="caution">
    <text evidence="12">The sequence shown here is derived from an EMBL/GenBank/DDBJ whole genome shotgun (WGS) entry which is preliminary data.</text>
</comment>
<dbReference type="AlphaFoldDB" id="A0A815GVQ8"/>
<protein>
    <recommendedName>
        <fullName evidence="1">protein-disulfide reductase</fullName>
        <ecNumber evidence="1">1.8.1.8</ecNumber>
    </recommendedName>
</protein>
<dbReference type="EMBL" id="CAJNOO010003592">
    <property type="protein sequence ID" value="CAF1345655.1"/>
    <property type="molecule type" value="Genomic_DNA"/>
</dbReference>
<accession>A0A815GVQ8</accession>
<evidence type="ECO:0000256" key="6">
    <source>
        <dbReference type="ARBA" id="ARBA00023002"/>
    </source>
</evidence>
<dbReference type="Proteomes" id="UP000663882">
    <property type="component" value="Unassembled WGS sequence"/>
</dbReference>
<evidence type="ECO:0000256" key="9">
    <source>
        <dbReference type="ARBA" id="ARBA00047804"/>
    </source>
</evidence>
<dbReference type="Pfam" id="PF00569">
    <property type="entry name" value="ZZ"/>
    <property type="match status" value="1"/>
</dbReference>
<keyword evidence="4 10" id="KW-0863">Zinc-finger</keyword>
<keyword evidence="2" id="KW-0479">Metal-binding</keyword>
<dbReference type="SMART" id="SM00291">
    <property type="entry name" value="ZnF_ZZ"/>
    <property type="match status" value="1"/>
</dbReference>
<keyword evidence="7" id="KW-0520">NAD</keyword>
<sequence length="422" mass="49880">MATVLIELFGDVLLQFQEDDKKLVEVSTKQLDGKIVALYFSSHRWPYCQEFTLKLAQVYRNLYNEINEKFEIMFISRDKCQTEFNESFKEMPWKAIPFQDGKRLETLYKNFKICGSPSLIILSSSGEIITSEGSLEFSIESDSILFLWSQGKSLFHSCQPQPNEFQWNRVHCHQCYMRPLVDIRYGCINRQCQFNFCKKCIDNIKHEHPLVEYLVPNRQYSMNEFFSSVPYLLNSNKQEQVKTEILWKDDVKAIGFYFLAYRYSFNCDLTQKLIQDYKATQPTINPFPIVIISYDIDEQLPNKYWSNMPWFTIPSDYYRLFYAYFTPHEWPALIVMSIDGKVLTHFGHHYILRQGSKAIQCWSRGEKVAVSTPDDYVWQNISCNECNMIPIIGKRYHCSICENYDLCFACQLKGHEHLLELM</sequence>
<organism evidence="12 14">
    <name type="scientific">Rotaria sordida</name>
    <dbReference type="NCBI Taxonomy" id="392033"/>
    <lineage>
        <taxon>Eukaryota</taxon>
        <taxon>Metazoa</taxon>
        <taxon>Spiralia</taxon>
        <taxon>Gnathifera</taxon>
        <taxon>Rotifera</taxon>
        <taxon>Eurotatoria</taxon>
        <taxon>Bdelloidea</taxon>
        <taxon>Philodinida</taxon>
        <taxon>Philodinidae</taxon>
        <taxon>Rotaria</taxon>
    </lineage>
</organism>
<dbReference type="Pfam" id="PF13905">
    <property type="entry name" value="Thioredoxin_8"/>
    <property type="match status" value="1"/>
</dbReference>
<dbReference type="InterPro" id="IPR043145">
    <property type="entry name" value="Znf_ZZ_sf"/>
</dbReference>
<dbReference type="GO" id="GO:0008270">
    <property type="term" value="F:zinc ion binding"/>
    <property type="evidence" value="ECO:0007669"/>
    <property type="project" value="UniProtKB-KW"/>
</dbReference>
<dbReference type="InterPro" id="IPR012336">
    <property type="entry name" value="Thioredoxin-like_fold"/>
</dbReference>
<dbReference type="PROSITE" id="PS01357">
    <property type="entry name" value="ZF_ZZ_1"/>
    <property type="match status" value="1"/>
</dbReference>
<comment type="catalytic activity">
    <reaction evidence="9">
        <text>[protein]-dithiol + NADP(+) = [protein]-disulfide + NADPH + H(+)</text>
        <dbReference type="Rhea" id="RHEA:18753"/>
        <dbReference type="Rhea" id="RHEA-COMP:10593"/>
        <dbReference type="Rhea" id="RHEA-COMP:10594"/>
        <dbReference type="ChEBI" id="CHEBI:15378"/>
        <dbReference type="ChEBI" id="CHEBI:29950"/>
        <dbReference type="ChEBI" id="CHEBI:50058"/>
        <dbReference type="ChEBI" id="CHEBI:57783"/>
        <dbReference type="ChEBI" id="CHEBI:58349"/>
        <dbReference type="EC" id="1.8.1.8"/>
    </reaction>
</comment>
<evidence type="ECO:0000313" key="12">
    <source>
        <dbReference type="EMBL" id="CAF1345655.1"/>
    </source>
</evidence>
<reference evidence="12" key="1">
    <citation type="submission" date="2021-02" db="EMBL/GenBank/DDBJ databases">
        <authorList>
            <person name="Nowell W R."/>
        </authorList>
    </citation>
    <scope>NUCLEOTIDE SEQUENCE</scope>
</reference>
<dbReference type="EMBL" id="CAJOAX010005426">
    <property type="protein sequence ID" value="CAF3947518.1"/>
    <property type="molecule type" value="Genomic_DNA"/>
</dbReference>
<evidence type="ECO:0000256" key="1">
    <source>
        <dbReference type="ARBA" id="ARBA00012612"/>
    </source>
</evidence>
<name>A0A815GVQ8_9BILA</name>
<evidence type="ECO:0000256" key="5">
    <source>
        <dbReference type="ARBA" id="ARBA00022833"/>
    </source>
</evidence>
<keyword evidence="3" id="KW-0677">Repeat</keyword>
<dbReference type="GO" id="GO:0047134">
    <property type="term" value="F:protein-disulfide reductase [NAD(P)H] activity"/>
    <property type="evidence" value="ECO:0007669"/>
    <property type="project" value="UniProtKB-EC"/>
</dbReference>
<dbReference type="SUPFAM" id="SSF57850">
    <property type="entry name" value="RING/U-box"/>
    <property type="match status" value="2"/>
</dbReference>
<dbReference type="InterPro" id="IPR036249">
    <property type="entry name" value="Thioredoxin-like_sf"/>
</dbReference>
<dbReference type="CDD" id="cd02249">
    <property type="entry name" value="ZZ"/>
    <property type="match status" value="1"/>
</dbReference>
<dbReference type="InterPro" id="IPR000433">
    <property type="entry name" value="Znf_ZZ"/>
</dbReference>
<dbReference type="PANTHER" id="PTHR13871">
    <property type="entry name" value="THIOREDOXIN"/>
    <property type="match status" value="1"/>
</dbReference>
<evidence type="ECO:0000259" key="11">
    <source>
        <dbReference type="PROSITE" id="PS50135"/>
    </source>
</evidence>
<comment type="catalytic activity">
    <reaction evidence="8">
        <text>[protein]-dithiol + NAD(+) = [protein]-disulfide + NADH + H(+)</text>
        <dbReference type="Rhea" id="RHEA:18749"/>
        <dbReference type="Rhea" id="RHEA-COMP:10593"/>
        <dbReference type="Rhea" id="RHEA-COMP:10594"/>
        <dbReference type="ChEBI" id="CHEBI:15378"/>
        <dbReference type="ChEBI" id="CHEBI:29950"/>
        <dbReference type="ChEBI" id="CHEBI:50058"/>
        <dbReference type="ChEBI" id="CHEBI:57540"/>
        <dbReference type="ChEBI" id="CHEBI:57945"/>
        <dbReference type="EC" id="1.8.1.8"/>
    </reaction>
</comment>
<feature type="domain" description="ZZ-type" evidence="11">
    <location>
        <begin position="378"/>
        <end position="422"/>
    </location>
</feature>
<dbReference type="PROSITE" id="PS50135">
    <property type="entry name" value="ZF_ZZ_2"/>
    <property type="match status" value="1"/>
</dbReference>